<dbReference type="InterPro" id="IPR003779">
    <property type="entry name" value="CMD-like"/>
</dbReference>
<dbReference type="SUPFAM" id="SSF69118">
    <property type="entry name" value="AhpD-like"/>
    <property type="match status" value="1"/>
</dbReference>
<gene>
    <name evidence="2" type="ORF">METZ01_LOCUS52790</name>
</gene>
<dbReference type="GO" id="GO:0051920">
    <property type="term" value="F:peroxiredoxin activity"/>
    <property type="evidence" value="ECO:0007669"/>
    <property type="project" value="InterPro"/>
</dbReference>
<dbReference type="EMBL" id="UINC01002752">
    <property type="protein sequence ID" value="SUZ99936.1"/>
    <property type="molecule type" value="Genomic_DNA"/>
</dbReference>
<sequence length="81" mass="9195">MAYINTIDPDHAEGIVKQEYEKGIHRAGRVYNILKIMSQSPAALKDAMRMYLTIMHGASELSRAQREMIATVVSQVNHCKY</sequence>
<protein>
    <recommendedName>
        <fullName evidence="1">Carboxymuconolactone decarboxylase-like domain-containing protein</fullName>
    </recommendedName>
</protein>
<dbReference type="Gene3D" id="1.20.1290.10">
    <property type="entry name" value="AhpD-like"/>
    <property type="match status" value="1"/>
</dbReference>
<evidence type="ECO:0000259" key="1">
    <source>
        <dbReference type="Pfam" id="PF02627"/>
    </source>
</evidence>
<dbReference type="AlphaFoldDB" id="A0A381S786"/>
<reference evidence="2" key="1">
    <citation type="submission" date="2018-05" db="EMBL/GenBank/DDBJ databases">
        <authorList>
            <person name="Lanie J.A."/>
            <person name="Ng W.-L."/>
            <person name="Kazmierczak K.M."/>
            <person name="Andrzejewski T.M."/>
            <person name="Davidsen T.M."/>
            <person name="Wayne K.J."/>
            <person name="Tettelin H."/>
            <person name="Glass J.I."/>
            <person name="Rusch D."/>
            <person name="Podicherti R."/>
            <person name="Tsui H.-C.T."/>
            <person name="Winkler M.E."/>
        </authorList>
    </citation>
    <scope>NUCLEOTIDE SEQUENCE</scope>
</reference>
<evidence type="ECO:0000313" key="2">
    <source>
        <dbReference type="EMBL" id="SUZ99936.1"/>
    </source>
</evidence>
<proteinExistence type="predicted"/>
<dbReference type="Pfam" id="PF02627">
    <property type="entry name" value="CMD"/>
    <property type="match status" value="1"/>
</dbReference>
<organism evidence="2">
    <name type="scientific">marine metagenome</name>
    <dbReference type="NCBI Taxonomy" id="408172"/>
    <lineage>
        <taxon>unclassified sequences</taxon>
        <taxon>metagenomes</taxon>
        <taxon>ecological metagenomes</taxon>
    </lineage>
</organism>
<name>A0A381S786_9ZZZZ</name>
<feature type="domain" description="Carboxymuconolactone decarboxylase-like" evidence="1">
    <location>
        <begin position="41"/>
        <end position="81"/>
    </location>
</feature>
<dbReference type="InterPro" id="IPR029032">
    <property type="entry name" value="AhpD-like"/>
</dbReference>
<accession>A0A381S786</accession>